<dbReference type="KEGG" id="smf:Smon_1471"/>
<dbReference type="STRING" id="519441.Smon_1471"/>
<dbReference type="SUPFAM" id="SSF48013">
    <property type="entry name" value="NusB-like"/>
    <property type="match status" value="1"/>
</dbReference>
<dbReference type="GO" id="GO:0003723">
    <property type="term" value="F:RNA binding"/>
    <property type="evidence" value="ECO:0007669"/>
    <property type="project" value="UniProtKB-UniRule"/>
</dbReference>
<dbReference type="Pfam" id="PF01029">
    <property type="entry name" value="NusB"/>
    <property type="match status" value="1"/>
</dbReference>
<keyword evidence="5 6" id="KW-0804">Transcription</keyword>
<evidence type="ECO:0000256" key="4">
    <source>
        <dbReference type="ARBA" id="ARBA00023015"/>
    </source>
</evidence>
<gene>
    <name evidence="6" type="primary">nusB</name>
    <name evidence="8" type="ordered locus">Smon_1471</name>
</gene>
<dbReference type="EMBL" id="CP001779">
    <property type="protein sequence ID" value="ACZ01904.1"/>
    <property type="molecule type" value="Genomic_DNA"/>
</dbReference>
<evidence type="ECO:0000259" key="7">
    <source>
        <dbReference type="Pfam" id="PF01029"/>
    </source>
</evidence>
<evidence type="ECO:0000313" key="9">
    <source>
        <dbReference type="Proteomes" id="UP000002072"/>
    </source>
</evidence>
<accession>D1AVZ4</accession>
<evidence type="ECO:0000313" key="8">
    <source>
        <dbReference type="EMBL" id="ACZ01904.1"/>
    </source>
</evidence>
<dbReference type="AlphaFoldDB" id="D1AVZ4"/>
<dbReference type="HOGENOM" id="CLU_087843_3_3_0"/>
<dbReference type="NCBIfam" id="TIGR01951">
    <property type="entry name" value="nusB"/>
    <property type="match status" value="1"/>
</dbReference>
<dbReference type="HAMAP" id="MF_00073">
    <property type="entry name" value="NusB"/>
    <property type="match status" value="1"/>
</dbReference>
<organism evidence="8 9">
    <name type="scientific">Streptobacillus moniliformis (strain ATCC 14647 / DSM 12112 / NCTC 10651 / 9901)</name>
    <dbReference type="NCBI Taxonomy" id="519441"/>
    <lineage>
        <taxon>Bacteria</taxon>
        <taxon>Fusobacteriati</taxon>
        <taxon>Fusobacteriota</taxon>
        <taxon>Fusobacteriia</taxon>
        <taxon>Fusobacteriales</taxon>
        <taxon>Leptotrichiaceae</taxon>
        <taxon>Streptobacillus</taxon>
    </lineage>
</organism>
<dbReference type="GO" id="GO:0006353">
    <property type="term" value="P:DNA-templated transcription termination"/>
    <property type="evidence" value="ECO:0007669"/>
    <property type="project" value="UniProtKB-UniRule"/>
</dbReference>
<dbReference type="PANTHER" id="PTHR11078:SF3">
    <property type="entry name" value="ANTITERMINATION NUSB DOMAIN-CONTAINING PROTEIN"/>
    <property type="match status" value="1"/>
</dbReference>
<keyword evidence="4 6" id="KW-0805">Transcription regulation</keyword>
<dbReference type="InterPro" id="IPR035926">
    <property type="entry name" value="NusB-like_sf"/>
</dbReference>
<evidence type="ECO:0000256" key="2">
    <source>
        <dbReference type="ARBA" id="ARBA00022814"/>
    </source>
</evidence>
<keyword evidence="2 6" id="KW-0889">Transcription antitermination</keyword>
<evidence type="ECO:0000256" key="5">
    <source>
        <dbReference type="ARBA" id="ARBA00023163"/>
    </source>
</evidence>
<dbReference type="InterPro" id="IPR006027">
    <property type="entry name" value="NusB_RsmB_TIM44"/>
</dbReference>
<evidence type="ECO:0000256" key="3">
    <source>
        <dbReference type="ARBA" id="ARBA00022884"/>
    </source>
</evidence>
<dbReference type="Proteomes" id="UP000002072">
    <property type="component" value="Chromosome"/>
</dbReference>
<dbReference type="eggNOG" id="COG0781">
    <property type="taxonomic scope" value="Bacteria"/>
</dbReference>
<reference evidence="8 9" key="1">
    <citation type="journal article" date="2009" name="Stand. Genomic Sci.">
        <title>Complete genome sequence of Streptobacillus moniliformis type strain (9901T).</title>
        <authorList>
            <person name="Nolan M."/>
            <person name="Gronow S."/>
            <person name="Lapidus A."/>
            <person name="Ivanova N."/>
            <person name="Copeland A."/>
            <person name="Lucas S."/>
            <person name="Del Rio T.G."/>
            <person name="Chen F."/>
            <person name="Tice H."/>
            <person name="Pitluck S."/>
            <person name="Cheng J.F."/>
            <person name="Sims D."/>
            <person name="Meincke L."/>
            <person name="Bruce D."/>
            <person name="Goodwin L."/>
            <person name="Brettin T."/>
            <person name="Han C."/>
            <person name="Detter J.C."/>
            <person name="Ovchinikova G."/>
            <person name="Pati A."/>
            <person name="Mavromatis K."/>
            <person name="Mikhailova N."/>
            <person name="Chen A."/>
            <person name="Palaniappan K."/>
            <person name="Land M."/>
            <person name="Hauser L."/>
            <person name="Chang Y.J."/>
            <person name="Jeffries C.D."/>
            <person name="Rohde M."/>
            <person name="Sproer C."/>
            <person name="Goker M."/>
            <person name="Bristow J."/>
            <person name="Eisen J.A."/>
            <person name="Markowitz V."/>
            <person name="Hugenholtz P."/>
            <person name="Kyrpides N.C."/>
            <person name="Klenk H.P."/>
            <person name="Chain P."/>
        </authorList>
    </citation>
    <scope>NUCLEOTIDE SEQUENCE [LARGE SCALE GENOMIC DNA]</scope>
    <source>
        <strain evidence="9">ATCC 14647 / DSM 12112 / NCTC 10651 / 9901</strain>
    </source>
</reference>
<feature type="domain" description="NusB/RsmB/TIM44" evidence="7">
    <location>
        <begin position="5"/>
        <end position="128"/>
    </location>
</feature>
<dbReference type="OrthoDB" id="9811381at2"/>
<evidence type="ECO:0000256" key="1">
    <source>
        <dbReference type="ARBA" id="ARBA00005952"/>
    </source>
</evidence>
<dbReference type="GO" id="GO:0031564">
    <property type="term" value="P:transcription antitermination"/>
    <property type="evidence" value="ECO:0007669"/>
    <property type="project" value="UniProtKB-KW"/>
</dbReference>
<dbReference type="Gene3D" id="1.10.940.10">
    <property type="entry name" value="NusB-like"/>
    <property type="match status" value="1"/>
</dbReference>
<proteinExistence type="inferred from homology"/>
<sequence>MTQREVRNEIFKILFEHEVVNSDIIARKDEVLETLKISNSKREFLENYLNNFMLNESEIIEKIKEKIKGWTFSRLATPEKVILKMAFFEILFEKVGHEIVINEAVELSKVYGDEKTKTFINGILADLIKDIDK</sequence>
<keyword evidence="9" id="KW-1185">Reference proteome</keyword>
<dbReference type="GO" id="GO:0005829">
    <property type="term" value="C:cytosol"/>
    <property type="evidence" value="ECO:0007669"/>
    <property type="project" value="TreeGrafter"/>
</dbReference>
<dbReference type="PANTHER" id="PTHR11078">
    <property type="entry name" value="N UTILIZATION SUBSTANCE PROTEIN B-RELATED"/>
    <property type="match status" value="1"/>
</dbReference>
<name>D1AVZ4_STRM9</name>
<protein>
    <recommendedName>
        <fullName evidence="6">Transcription antitermination protein NusB</fullName>
    </recommendedName>
    <alternativeName>
        <fullName evidence="6">Antitermination factor NusB</fullName>
    </alternativeName>
</protein>
<dbReference type="InterPro" id="IPR011605">
    <property type="entry name" value="NusB_fam"/>
</dbReference>
<keyword evidence="3 6" id="KW-0694">RNA-binding</keyword>
<evidence type="ECO:0000256" key="6">
    <source>
        <dbReference type="HAMAP-Rule" id="MF_00073"/>
    </source>
</evidence>
<dbReference type="GeneID" id="29672987"/>
<dbReference type="RefSeq" id="WP_012859450.1">
    <property type="nucleotide sequence ID" value="NC_013515.1"/>
</dbReference>
<comment type="function">
    <text evidence="6">Involved in transcription antitermination. Required for transcription of ribosomal RNA (rRNA) genes. Binds specifically to the boxA antiterminator sequence of the ribosomal RNA (rrn) operons.</text>
</comment>
<comment type="similarity">
    <text evidence="1 6">Belongs to the NusB family.</text>
</comment>